<reference evidence="1" key="1">
    <citation type="submission" date="2016-10" db="EMBL/GenBank/DDBJ databases">
        <authorList>
            <person name="Benchimol M."/>
            <person name="Almeida L.G."/>
            <person name="Vasconcelos A.T."/>
            <person name="Perreira-Neves A."/>
            <person name="Rosa I.A."/>
            <person name="Tasca T."/>
            <person name="Bogo M.R."/>
            <person name="de Souza W."/>
        </authorList>
    </citation>
    <scope>NUCLEOTIDE SEQUENCE [LARGE SCALE GENOMIC DNA]</scope>
    <source>
        <strain evidence="1">K</strain>
    </source>
</reference>
<dbReference type="EMBL" id="MLAK01000727">
    <property type="protein sequence ID" value="OHT06412.1"/>
    <property type="molecule type" value="Genomic_DNA"/>
</dbReference>
<organism evidence="1 2">
    <name type="scientific">Tritrichomonas foetus</name>
    <dbReference type="NCBI Taxonomy" id="1144522"/>
    <lineage>
        <taxon>Eukaryota</taxon>
        <taxon>Metamonada</taxon>
        <taxon>Parabasalia</taxon>
        <taxon>Tritrichomonadida</taxon>
        <taxon>Tritrichomonadidae</taxon>
        <taxon>Tritrichomonas</taxon>
    </lineage>
</organism>
<comment type="caution">
    <text evidence="1">The sequence shown here is derived from an EMBL/GenBank/DDBJ whole genome shotgun (WGS) entry which is preliminary data.</text>
</comment>
<evidence type="ECO:0000313" key="1">
    <source>
        <dbReference type="EMBL" id="OHT06412.1"/>
    </source>
</evidence>
<dbReference type="GeneID" id="94827307"/>
<evidence type="ECO:0000313" key="2">
    <source>
        <dbReference type="Proteomes" id="UP000179807"/>
    </source>
</evidence>
<dbReference type="OrthoDB" id="10692513at2759"/>
<name>A0A1J4K9N0_9EUKA</name>
<dbReference type="RefSeq" id="XP_068359548.1">
    <property type="nucleotide sequence ID" value="XM_068492603.1"/>
</dbReference>
<proteinExistence type="predicted"/>
<dbReference type="VEuPathDB" id="TrichDB:TRFO_05623"/>
<sequence>MCFNHANEVPIIHPLESTNYLIEGIRQIALGKYKYALIFFQILNPKIYRDLLISLIQSQSPPIYVKNKKVPSPANFRWAIHCIASFLNIENEIDTFLLIQPRFISYVSRKAQQLRYFLRDPEIMNNTNTKMNCAEAFLDFINEDRYLSLWLRPHMLSVFESINVSDLYQTFKYRMFYLFDDCSQININEISKLDFEYNDHKSYETLYQIPQIYTNTNILNVIELSLFKKYRFPTPTLFAGSNLYVSLINTTYSTHIHFIDLLQKHVSELFSKYDYENFNLLTGYFGSLQPWFLVLTFHDKYPLLPSSYEKPDFKFESICTNFIQRLYNDRILLQSIRQLTGTNKSSIEFINHSLPYILFSSINISLSHYYQPLEDLSPLQFFCISDDDRNIDYDFNYSYFVLDILMGFINSIYNNENPNYLNQLTASSNPDTTNHSSSNYDSVESSNEFILNSNSDFYDEVMTQCEWFISSMSNQDKVESLKEDIFSLIFIQKDGKYVCSFDIASSIIKMLLSLDDNSKFMQYVRTGYNKFNLTHCLKVPLILENVVLSTKNRLLDSLISGDRAIAKYLSSLSKEYMDLYTLFDVVKEYSQNKIVDSCKMNELAILEIALSFEDTKDILQKAVQLVNDDSKSIYQNRYCGNDNFIQFPNYSEYVEQFSNLKRNEWPIISVQEDILPSFSSFSQKLNSFIPISLQSKLGESVEDVLWMNPSYTIISLLKSSKIKEAEELADKLNTDIKEIVFSNNYYPKDVFNHYLDDYPQVVYTQYLTNKFEFDEYPNHFPFVLKNLFINRSNTSERERKIIELQKEFVLGNKHSQKNQFLLHFPSSEDEIDFYDSIYQDGYNKIDKLVIILEKSLSLSSKPLELIYDIRYRIPEDLFKSVFIQNLSNDNISEFRNILLECFIDTTELDFLLSIKIPPIPYYNSFKSLIETSQFVLAAQFYSLFYQNDYSHSMIGNSASHLFFNEIIFTIVKEEISRSKKSEIIEKILNYFPTLKSDVLDLLPPEQKRLYDSDFHDFLLEIPNEWEVCCSPNDIIANHINEFEIVYYLLGKFSFIDCDDILMNLIDDSICNKKYITDYDRIYQVAESLYTLSPVIRNINNFRTFIMKRIISLMSSSSTTANNEIIYEITLLKQSILLLKRNPIIMNEYKDIFKKMECISEILLRQCCSKFHITLIFENFPSIETGKKFAETCLQLDDIDLLHRIAEIWNFDPQPFIEKQVLSAYELSIFENAISPKDFCILSNEEKVEREYLSESLINHLSFHLFYDTKISESFIDIFPPLDLMIDFYTYLPPIFKKEKSKTTISSFGGMFNTRRGSTIGLSPPLIPSHHNMNNMTKQTNYFQYRLRDLIKFPCKPPKVQRDYLEKFLNTKCSPTTAISFYSDYNIEEALNIINKINNEKTQEELFEKYLFEKCIEYDNIGRLRSVLQSLPNYAKTYLTSLLSVIDKYSLLNLKLEVGQFLGLYDIVAETAINLYNEQYSNIQSLNLLDVAQVNITQELKRRENEKKYHRISTPKLQEFLKKIEQQRHYCMFLLEKKISGSPNLSVFQYSVNIESMTVLLFKEKNFPLGLEFMTQNNISPAYIGEKIIDIIITEKDKELFTYIMRLEESCPEDVFQEIFYSFINRMIFVFMKIDTAMELIHKVLKNKYSKCVLMIQFCMFEDAAEIAVKNNFIDLLALILNQSFFYNKKELYNKYSKHLETIES</sequence>
<accession>A0A1J4K9N0</accession>
<gene>
    <name evidence="1" type="ORF">TRFO_05623</name>
</gene>
<dbReference type="Proteomes" id="UP000179807">
    <property type="component" value="Unassembled WGS sequence"/>
</dbReference>
<protein>
    <submittedName>
        <fullName evidence="1">Uncharacterized protein</fullName>
    </submittedName>
</protein>
<keyword evidence="2" id="KW-1185">Reference proteome</keyword>